<dbReference type="EMBL" id="QKVK01000001">
    <property type="protein sequence ID" value="PZF78648.1"/>
    <property type="molecule type" value="Genomic_DNA"/>
</dbReference>
<sequence length="82" mass="8913">MPMIVHARARGPIASRARRRSGPVLFRHVLFASTGISGPRSPEVPDRPQEAREQKRAVRGNTQSLCGRLAGRPGTQNVDDGT</sequence>
<protein>
    <submittedName>
        <fullName evidence="2">Uncharacterized protein</fullName>
    </submittedName>
</protein>
<evidence type="ECO:0000313" key="2">
    <source>
        <dbReference type="EMBL" id="PZF78648.1"/>
    </source>
</evidence>
<accession>A0A2W2BEL8</accession>
<proteinExistence type="predicted"/>
<evidence type="ECO:0000256" key="1">
    <source>
        <dbReference type="SAM" id="MobiDB-lite"/>
    </source>
</evidence>
<organism evidence="2 3">
    <name type="scientific">Aestuariivirga litoralis</name>
    <dbReference type="NCBI Taxonomy" id="2650924"/>
    <lineage>
        <taxon>Bacteria</taxon>
        <taxon>Pseudomonadati</taxon>
        <taxon>Pseudomonadota</taxon>
        <taxon>Alphaproteobacteria</taxon>
        <taxon>Hyphomicrobiales</taxon>
        <taxon>Aestuariivirgaceae</taxon>
        <taxon>Aestuariivirga</taxon>
    </lineage>
</organism>
<feature type="compositionally biased region" description="Basic and acidic residues" evidence="1">
    <location>
        <begin position="43"/>
        <end position="56"/>
    </location>
</feature>
<gene>
    <name evidence="2" type="ORF">DK847_02255</name>
</gene>
<name>A0A2W2BEL8_9HYPH</name>
<dbReference type="Proteomes" id="UP000248795">
    <property type="component" value="Unassembled WGS sequence"/>
</dbReference>
<comment type="caution">
    <text evidence="2">The sequence shown here is derived from an EMBL/GenBank/DDBJ whole genome shotgun (WGS) entry which is preliminary data.</text>
</comment>
<reference evidence="3" key="1">
    <citation type="submission" date="2018-06" db="EMBL/GenBank/DDBJ databases">
        <title>Aestuariibacter litoralis strain KCTC 52945T.</title>
        <authorList>
            <person name="Li X."/>
            <person name="Salam N."/>
            <person name="Li J.-L."/>
            <person name="Chen Y.-M."/>
            <person name="Yang Z.-W."/>
            <person name="Zhang L.-Y."/>
            <person name="Han M.-X."/>
            <person name="Xiao M."/>
            <person name="Li W.-J."/>
        </authorList>
    </citation>
    <scope>NUCLEOTIDE SEQUENCE [LARGE SCALE GENOMIC DNA]</scope>
    <source>
        <strain evidence="3">KCTC 52945</strain>
    </source>
</reference>
<keyword evidence="3" id="KW-1185">Reference proteome</keyword>
<evidence type="ECO:0000313" key="3">
    <source>
        <dbReference type="Proteomes" id="UP000248795"/>
    </source>
</evidence>
<dbReference type="AlphaFoldDB" id="A0A2W2BEL8"/>
<feature type="region of interest" description="Disordered" evidence="1">
    <location>
        <begin position="35"/>
        <end position="82"/>
    </location>
</feature>